<sequence length="116" mass="13137">MENKWKTPLCDCSDPDVSCYTLTSCPCALATGLTDLEGSEPRYEEWCCWLFTTLTCPCIMAPYARYRAREGYDIKGTVANDLCVGLCCSYCSTRQIWSEVKVRGTLPKKKGFMQMK</sequence>
<evidence type="ECO:0000313" key="1">
    <source>
        <dbReference type="EMBL" id="KAL0476986.1"/>
    </source>
</evidence>
<dbReference type="EMBL" id="JAOPGA020001036">
    <property type="protein sequence ID" value="KAL0484363.1"/>
    <property type="molecule type" value="Genomic_DNA"/>
</dbReference>
<name>A0AAW2Z541_9EUKA</name>
<organism evidence="2 3">
    <name type="scientific">Acrasis kona</name>
    <dbReference type="NCBI Taxonomy" id="1008807"/>
    <lineage>
        <taxon>Eukaryota</taxon>
        <taxon>Discoba</taxon>
        <taxon>Heterolobosea</taxon>
        <taxon>Tetramitia</taxon>
        <taxon>Eutetramitia</taxon>
        <taxon>Acrasidae</taxon>
        <taxon>Acrasis</taxon>
    </lineage>
</organism>
<dbReference type="AlphaFoldDB" id="A0AAW2Z541"/>
<dbReference type="InterPro" id="IPR006461">
    <property type="entry name" value="PLAC_motif_containing"/>
</dbReference>
<dbReference type="PANTHER" id="PTHR15907">
    <property type="entry name" value="DUF614 FAMILY PROTEIN-RELATED"/>
    <property type="match status" value="1"/>
</dbReference>
<evidence type="ECO:0000313" key="3">
    <source>
        <dbReference type="Proteomes" id="UP001431209"/>
    </source>
</evidence>
<dbReference type="Pfam" id="PF04749">
    <property type="entry name" value="PLAC8"/>
    <property type="match status" value="1"/>
</dbReference>
<dbReference type="Proteomes" id="UP001431209">
    <property type="component" value="Unassembled WGS sequence"/>
</dbReference>
<proteinExistence type="predicted"/>
<dbReference type="EMBL" id="JAOPGA020000125">
    <property type="protein sequence ID" value="KAL0476986.1"/>
    <property type="molecule type" value="Genomic_DNA"/>
</dbReference>
<dbReference type="NCBIfam" id="TIGR01571">
    <property type="entry name" value="A_thal_Cys_rich"/>
    <property type="match status" value="1"/>
</dbReference>
<comment type="caution">
    <text evidence="2">The sequence shown here is derived from an EMBL/GenBank/DDBJ whole genome shotgun (WGS) entry which is preliminary data.</text>
</comment>
<reference evidence="2 3" key="1">
    <citation type="submission" date="2024-03" db="EMBL/GenBank/DDBJ databases">
        <title>The Acrasis kona genome and developmental transcriptomes reveal deep origins of eukaryotic multicellular pathways.</title>
        <authorList>
            <person name="Sheikh S."/>
            <person name="Fu C.-J."/>
            <person name="Brown M.W."/>
            <person name="Baldauf S.L."/>
        </authorList>
    </citation>
    <scope>NUCLEOTIDE SEQUENCE [LARGE SCALE GENOMIC DNA]</scope>
    <source>
        <strain evidence="2 3">ATCC MYA-3509</strain>
    </source>
</reference>
<accession>A0AAW2Z541</accession>
<gene>
    <name evidence="2" type="ORF">AKO1_004992</name>
    <name evidence="1" type="ORF">AKO1_006436</name>
</gene>
<protein>
    <submittedName>
        <fullName evidence="2">Uncharacterized protein</fullName>
    </submittedName>
</protein>
<evidence type="ECO:0000313" key="2">
    <source>
        <dbReference type="EMBL" id="KAL0484363.1"/>
    </source>
</evidence>
<keyword evidence="3" id="KW-1185">Reference proteome</keyword>